<evidence type="ECO:0000313" key="3">
    <source>
        <dbReference type="Proteomes" id="UP000000600"/>
    </source>
</evidence>
<feature type="region of interest" description="Disordered" evidence="1">
    <location>
        <begin position="534"/>
        <end position="553"/>
    </location>
</feature>
<dbReference type="HOGENOM" id="CLU_487033_0_0_1"/>
<dbReference type="KEGG" id="ptm:GSPATT00006184001"/>
<dbReference type="InParanoid" id="A0C0L4"/>
<gene>
    <name evidence="2" type="ORF">GSPATT00006184001</name>
</gene>
<organism evidence="2 3">
    <name type="scientific">Paramecium tetraurelia</name>
    <dbReference type="NCBI Taxonomy" id="5888"/>
    <lineage>
        <taxon>Eukaryota</taxon>
        <taxon>Sar</taxon>
        <taxon>Alveolata</taxon>
        <taxon>Ciliophora</taxon>
        <taxon>Intramacronucleata</taxon>
        <taxon>Oligohymenophorea</taxon>
        <taxon>Peniculida</taxon>
        <taxon>Parameciidae</taxon>
        <taxon>Paramecium</taxon>
    </lineage>
</organism>
<dbReference type="GeneID" id="5017513"/>
<proteinExistence type="predicted"/>
<evidence type="ECO:0000256" key="1">
    <source>
        <dbReference type="SAM" id="MobiDB-lite"/>
    </source>
</evidence>
<sequence length="553" mass="64836">MKFLIVNGFTANASHSKIFNQFKQQIYEVLLQNSQLTQTQKEVADLDFEFIELDRHNLEDYLFEPETSHIRPEKGQKFNSLDMVFIIASPNTRPWNPNMRNVSIYLLFQIISLIRMCIKTKKLLFMTSFGAQALAYLCASNISTHINITNGNGEGSKLVDFPKYTLQALKNSHDDYFLDTTTGDLYTYNKVTDEWMPKCNIGIHHRRDAMEYQSIGKYVVKSPAYKPKQAMLSNQTEMTCIIKKPFLHYWLFKDVNIEFQIKQSNTWDIHTITFTNPDKRFLSLAENNLRGPLILQCDNIIAVLFELDYKQKDQTNLLSNFIENGIKVIRYSNTYNTISIINERQYCSPRGLENIELIYNQDTKKKTQHLQEDIMKNQHKAYVKEYRKLVNKAILDTEKERDKILHVGFSVKKNRLPDVVEQNNIQQKTLKANQRKSFLVKKEKFYLNFESLKHNLDANQSYKNNSTSRQHVKLRTEPKVTFQANDEVDDSNLLQTYRVLSQVEIRRQLHPSLNQEFLGSQKIWIPGFLKQNKSKFSQSQPNSGRQTFQQLID</sequence>
<evidence type="ECO:0000313" key="2">
    <source>
        <dbReference type="EMBL" id="CAK64331.1"/>
    </source>
</evidence>
<dbReference type="Proteomes" id="UP000000600">
    <property type="component" value="Unassembled WGS sequence"/>
</dbReference>
<dbReference type="OrthoDB" id="289273at2759"/>
<dbReference type="AlphaFoldDB" id="A0C0L4"/>
<reference evidence="2 3" key="1">
    <citation type="journal article" date="2006" name="Nature">
        <title>Global trends of whole-genome duplications revealed by the ciliate Paramecium tetraurelia.</title>
        <authorList>
            <consortium name="Genoscope"/>
            <person name="Aury J.-M."/>
            <person name="Jaillon O."/>
            <person name="Duret L."/>
            <person name="Noel B."/>
            <person name="Jubin C."/>
            <person name="Porcel B.M."/>
            <person name="Segurens B."/>
            <person name="Daubin V."/>
            <person name="Anthouard V."/>
            <person name="Aiach N."/>
            <person name="Arnaiz O."/>
            <person name="Billaut A."/>
            <person name="Beisson J."/>
            <person name="Blanc I."/>
            <person name="Bouhouche K."/>
            <person name="Camara F."/>
            <person name="Duharcourt S."/>
            <person name="Guigo R."/>
            <person name="Gogendeau D."/>
            <person name="Katinka M."/>
            <person name="Keller A.-M."/>
            <person name="Kissmehl R."/>
            <person name="Klotz C."/>
            <person name="Koll F."/>
            <person name="Le Moue A."/>
            <person name="Lepere C."/>
            <person name="Malinsky S."/>
            <person name="Nowacki M."/>
            <person name="Nowak J.K."/>
            <person name="Plattner H."/>
            <person name="Poulain J."/>
            <person name="Ruiz F."/>
            <person name="Serrano V."/>
            <person name="Zagulski M."/>
            <person name="Dessen P."/>
            <person name="Betermier M."/>
            <person name="Weissenbach J."/>
            <person name="Scarpelli C."/>
            <person name="Schachter V."/>
            <person name="Sperling L."/>
            <person name="Meyer E."/>
            <person name="Cohen J."/>
            <person name="Wincker P."/>
        </authorList>
    </citation>
    <scope>NUCLEOTIDE SEQUENCE [LARGE SCALE GENOMIC DNA]</scope>
    <source>
        <strain evidence="2 3">Stock d4-2</strain>
    </source>
</reference>
<protein>
    <submittedName>
        <fullName evidence="2">Uncharacterized protein</fullName>
    </submittedName>
</protein>
<dbReference type="OMA" id="INERQYC"/>
<keyword evidence="3" id="KW-1185">Reference proteome</keyword>
<dbReference type="eggNOG" id="ENOG502QQQ8">
    <property type="taxonomic scope" value="Eukaryota"/>
</dbReference>
<dbReference type="RefSeq" id="XP_001431729.1">
    <property type="nucleotide sequence ID" value="XM_001431692.1"/>
</dbReference>
<dbReference type="EMBL" id="CT868030">
    <property type="protein sequence ID" value="CAK64331.1"/>
    <property type="molecule type" value="Genomic_DNA"/>
</dbReference>
<name>A0C0L4_PARTE</name>
<accession>A0C0L4</accession>